<dbReference type="AlphaFoldDB" id="A0A6G0X3S3"/>
<accession>A0A6G0X3S3</accession>
<evidence type="ECO:0000313" key="2">
    <source>
        <dbReference type="Proteomes" id="UP000481153"/>
    </source>
</evidence>
<gene>
    <name evidence="1" type="ORF">Ae201684_008758</name>
</gene>
<name>A0A6G0X3S3_9STRA</name>
<dbReference type="Proteomes" id="UP000481153">
    <property type="component" value="Unassembled WGS sequence"/>
</dbReference>
<protein>
    <submittedName>
        <fullName evidence="1">Uncharacterized protein</fullName>
    </submittedName>
</protein>
<comment type="caution">
    <text evidence="1">The sequence shown here is derived from an EMBL/GenBank/DDBJ whole genome shotgun (WGS) entry which is preliminary data.</text>
</comment>
<dbReference type="EMBL" id="VJMJ01000111">
    <property type="protein sequence ID" value="KAF0734511.1"/>
    <property type="molecule type" value="Genomic_DNA"/>
</dbReference>
<proteinExistence type="predicted"/>
<dbReference type="VEuPathDB" id="FungiDB:AeMF1_018611"/>
<organism evidence="1 2">
    <name type="scientific">Aphanomyces euteiches</name>
    <dbReference type="NCBI Taxonomy" id="100861"/>
    <lineage>
        <taxon>Eukaryota</taxon>
        <taxon>Sar</taxon>
        <taxon>Stramenopiles</taxon>
        <taxon>Oomycota</taxon>
        <taxon>Saprolegniomycetes</taxon>
        <taxon>Saprolegniales</taxon>
        <taxon>Verrucalvaceae</taxon>
        <taxon>Aphanomyces</taxon>
    </lineage>
</organism>
<sequence>MAATSLCGDSLVAMMSRETSKAYRAMKQFEKELTCANEGDCAAWLRSLLVLPHSSLGYNFMLLRRCIDGSFLDSDSSDGDDDDQDSLADWMLQGLVEQNDALLEISRQFSVNTTAFHESALFEWLQLVHALVLKTHDVFPLMVWSNVMLPLLGESSEIAQFNQVELLSTLVDVAGALEDKPDAPPFAALVSSCLFGPLPFPVAQAFSSDNTSNGVGYFIGHACLPYTQQWLRLLFHVLVIDPSVADSSWPFPALAPSCFRQSLLKIAAEEDDVLVDLAHVCLRFCSQQSPVQNATTSMATILRKECAPALIFADFCAAINDDHLVLIDLLSSDGKLSFQAAPCDFVCRNKCPGISCRYLSVYLFQLAHLRITVASSWPSR</sequence>
<keyword evidence="2" id="KW-1185">Reference proteome</keyword>
<evidence type="ECO:0000313" key="1">
    <source>
        <dbReference type="EMBL" id="KAF0734511.1"/>
    </source>
</evidence>
<reference evidence="1 2" key="1">
    <citation type="submission" date="2019-07" db="EMBL/GenBank/DDBJ databases">
        <title>Genomics analysis of Aphanomyces spp. identifies a new class of oomycete effector associated with host adaptation.</title>
        <authorList>
            <person name="Gaulin E."/>
        </authorList>
    </citation>
    <scope>NUCLEOTIDE SEQUENCE [LARGE SCALE GENOMIC DNA]</scope>
    <source>
        <strain evidence="1 2">ATCC 201684</strain>
    </source>
</reference>